<dbReference type="Pfam" id="PF02367">
    <property type="entry name" value="TsaE"/>
    <property type="match status" value="1"/>
</dbReference>
<keyword evidence="7" id="KW-0547">Nucleotide-binding</keyword>
<evidence type="ECO:0000256" key="1">
    <source>
        <dbReference type="ARBA" id="ARBA00004496"/>
    </source>
</evidence>
<dbReference type="InterPro" id="IPR003442">
    <property type="entry name" value="T6A_TsaE"/>
</dbReference>
<dbReference type="GO" id="GO:0046872">
    <property type="term" value="F:metal ion binding"/>
    <property type="evidence" value="ECO:0007669"/>
    <property type="project" value="UniProtKB-KW"/>
</dbReference>
<evidence type="ECO:0000256" key="3">
    <source>
        <dbReference type="ARBA" id="ARBA00019010"/>
    </source>
</evidence>
<protein>
    <recommendedName>
        <fullName evidence="3">tRNA threonylcarbamoyladenosine biosynthesis protein TsaE</fullName>
    </recommendedName>
    <alternativeName>
        <fullName evidence="10">t(6)A37 threonylcarbamoyladenosine biosynthesis protein TsaE</fullName>
    </alternativeName>
</protein>
<evidence type="ECO:0000256" key="4">
    <source>
        <dbReference type="ARBA" id="ARBA00022490"/>
    </source>
</evidence>
<dbReference type="AlphaFoldDB" id="A0AB35BYR4"/>
<keyword evidence="5" id="KW-0819">tRNA processing</keyword>
<dbReference type="GO" id="GO:0002949">
    <property type="term" value="P:tRNA threonylcarbamoyladenosine modification"/>
    <property type="evidence" value="ECO:0007669"/>
    <property type="project" value="InterPro"/>
</dbReference>
<name>A0AB35BYR4_9GAMM</name>
<evidence type="ECO:0000256" key="8">
    <source>
        <dbReference type="ARBA" id="ARBA00022840"/>
    </source>
</evidence>
<evidence type="ECO:0000256" key="9">
    <source>
        <dbReference type="ARBA" id="ARBA00022842"/>
    </source>
</evidence>
<comment type="caution">
    <text evidence="11">The sequence shown here is derived from an EMBL/GenBank/DDBJ whole genome shotgun (WGS) entry which is preliminary data.</text>
</comment>
<accession>A0AB35BYR4</accession>
<keyword evidence="9" id="KW-0460">Magnesium</keyword>
<evidence type="ECO:0000256" key="10">
    <source>
        <dbReference type="ARBA" id="ARBA00032441"/>
    </source>
</evidence>
<sequence length="153" mass="17233">MEPKMIELHSEADTAEIARALAALIQEFRHNSIKIYLSGDLGAGKTTFSKYFLTALGVSETIKSPTYTIIESYQAGDIAVDHIDLYRIHEDDLYDLGFLEDDHKVWLIEWPEKGGDSLPTPDLLLSLERDEFLTMHLLPETELGQQVLSALNV</sequence>
<dbReference type="NCBIfam" id="TIGR00150">
    <property type="entry name" value="T6A_YjeE"/>
    <property type="match status" value="1"/>
</dbReference>
<evidence type="ECO:0000313" key="12">
    <source>
        <dbReference type="Proteomes" id="UP000680020"/>
    </source>
</evidence>
<proteinExistence type="inferred from homology"/>
<reference evidence="11" key="1">
    <citation type="submission" date="2021-03" db="EMBL/GenBank/DDBJ databases">
        <title>Identification and antibiotic profiling of Wohlfahrtiimonas chitiniclastica, an underestimated human pathogen.</title>
        <authorList>
            <person name="Kopf A."/>
            <person name="Bunk B."/>
            <person name="Coldewey S."/>
            <person name="Gunzer F."/>
            <person name="Riedel T."/>
            <person name="Schroettner P."/>
        </authorList>
    </citation>
    <scope>NUCLEOTIDE SEQUENCE</scope>
    <source>
        <strain evidence="11">DSM 100917</strain>
    </source>
</reference>
<keyword evidence="4" id="KW-0963">Cytoplasm</keyword>
<dbReference type="GO" id="GO:0005737">
    <property type="term" value="C:cytoplasm"/>
    <property type="evidence" value="ECO:0007669"/>
    <property type="project" value="UniProtKB-SubCell"/>
</dbReference>
<dbReference type="Proteomes" id="UP000680020">
    <property type="component" value="Unassembled WGS sequence"/>
</dbReference>
<comment type="similarity">
    <text evidence="2">Belongs to the TsaE family.</text>
</comment>
<dbReference type="PANTHER" id="PTHR33540:SF2">
    <property type="entry name" value="TRNA THREONYLCARBAMOYLADENOSINE BIOSYNTHESIS PROTEIN TSAE"/>
    <property type="match status" value="1"/>
</dbReference>
<evidence type="ECO:0000256" key="7">
    <source>
        <dbReference type="ARBA" id="ARBA00022741"/>
    </source>
</evidence>
<evidence type="ECO:0000256" key="6">
    <source>
        <dbReference type="ARBA" id="ARBA00022723"/>
    </source>
</evidence>
<dbReference type="GO" id="GO:0005524">
    <property type="term" value="F:ATP binding"/>
    <property type="evidence" value="ECO:0007669"/>
    <property type="project" value="UniProtKB-KW"/>
</dbReference>
<dbReference type="Gene3D" id="3.40.50.300">
    <property type="entry name" value="P-loop containing nucleotide triphosphate hydrolases"/>
    <property type="match status" value="1"/>
</dbReference>
<keyword evidence="6" id="KW-0479">Metal-binding</keyword>
<dbReference type="EMBL" id="JAGIBU010000002">
    <property type="protein sequence ID" value="MBS7824228.1"/>
    <property type="molecule type" value="Genomic_DNA"/>
</dbReference>
<dbReference type="RefSeq" id="WP_213403526.1">
    <property type="nucleotide sequence ID" value="NZ_JAGIBT010000002.1"/>
</dbReference>
<comment type="subcellular location">
    <subcellularLocation>
        <location evidence="1">Cytoplasm</location>
    </subcellularLocation>
</comment>
<dbReference type="SUPFAM" id="SSF52540">
    <property type="entry name" value="P-loop containing nucleoside triphosphate hydrolases"/>
    <property type="match status" value="1"/>
</dbReference>
<gene>
    <name evidence="11" type="primary">tsaE</name>
    <name evidence="11" type="ORF">J7561_03295</name>
</gene>
<evidence type="ECO:0000313" key="11">
    <source>
        <dbReference type="EMBL" id="MBS7824228.1"/>
    </source>
</evidence>
<dbReference type="InterPro" id="IPR027417">
    <property type="entry name" value="P-loop_NTPase"/>
</dbReference>
<evidence type="ECO:0000256" key="5">
    <source>
        <dbReference type="ARBA" id="ARBA00022694"/>
    </source>
</evidence>
<evidence type="ECO:0000256" key="2">
    <source>
        <dbReference type="ARBA" id="ARBA00007599"/>
    </source>
</evidence>
<dbReference type="PANTHER" id="PTHR33540">
    <property type="entry name" value="TRNA THREONYLCARBAMOYLADENOSINE BIOSYNTHESIS PROTEIN TSAE"/>
    <property type="match status" value="1"/>
</dbReference>
<organism evidence="11 12">
    <name type="scientific">Wohlfahrtiimonas chitiniclastica</name>
    <dbReference type="NCBI Taxonomy" id="400946"/>
    <lineage>
        <taxon>Bacteria</taxon>
        <taxon>Pseudomonadati</taxon>
        <taxon>Pseudomonadota</taxon>
        <taxon>Gammaproteobacteria</taxon>
        <taxon>Cardiobacteriales</taxon>
        <taxon>Ignatzschineriaceae</taxon>
        <taxon>Wohlfahrtiimonas</taxon>
    </lineage>
</organism>
<keyword evidence="8" id="KW-0067">ATP-binding</keyword>